<protein>
    <submittedName>
        <fullName evidence="2">Uncharacterized protein</fullName>
    </submittedName>
</protein>
<dbReference type="AlphaFoldDB" id="A0AAW1RTX9"/>
<dbReference type="SUPFAM" id="SSF57184">
    <property type="entry name" value="Growth factor receptor domain"/>
    <property type="match status" value="1"/>
</dbReference>
<dbReference type="Proteomes" id="UP001445335">
    <property type="component" value="Unassembled WGS sequence"/>
</dbReference>
<dbReference type="EMBL" id="JALJOU010000024">
    <property type="protein sequence ID" value="KAK9836958.1"/>
    <property type="molecule type" value="Genomic_DNA"/>
</dbReference>
<accession>A0AAW1RTX9</accession>
<organism evidence="2 3">
    <name type="scientific">Elliptochloris bilobata</name>
    <dbReference type="NCBI Taxonomy" id="381761"/>
    <lineage>
        <taxon>Eukaryota</taxon>
        <taxon>Viridiplantae</taxon>
        <taxon>Chlorophyta</taxon>
        <taxon>core chlorophytes</taxon>
        <taxon>Trebouxiophyceae</taxon>
        <taxon>Trebouxiophyceae incertae sedis</taxon>
        <taxon>Elliptochloris clade</taxon>
        <taxon>Elliptochloris</taxon>
    </lineage>
</organism>
<evidence type="ECO:0000256" key="1">
    <source>
        <dbReference type="SAM" id="SignalP"/>
    </source>
</evidence>
<name>A0AAW1RTX9_9CHLO</name>
<gene>
    <name evidence="2" type="ORF">WJX81_002756</name>
</gene>
<comment type="caution">
    <text evidence="2">The sequence shown here is derived from an EMBL/GenBank/DDBJ whole genome shotgun (WGS) entry which is preliminary data.</text>
</comment>
<evidence type="ECO:0000313" key="2">
    <source>
        <dbReference type="EMBL" id="KAK9836958.1"/>
    </source>
</evidence>
<dbReference type="InterPro" id="IPR009030">
    <property type="entry name" value="Growth_fac_rcpt_cys_sf"/>
</dbReference>
<reference evidence="2 3" key="1">
    <citation type="journal article" date="2024" name="Nat. Commun.">
        <title>Phylogenomics reveals the evolutionary origins of lichenization in chlorophyte algae.</title>
        <authorList>
            <person name="Puginier C."/>
            <person name="Libourel C."/>
            <person name="Otte J."/>
            <person name="Skaloud P."/>
            <person name="Haon M."/>
            <person name="Grisel S."/>
            <person name="Petersen M."/>
            <person name="Berrin J.G."/>
            <person name="Delaux P.M."/>
            <person name="Dal Grande F."/>
            <person name="Keller J."/>
        </authorList>
    </citation>
    <scope>NUCLEOTIDE SEQUENCE [LARGE SCALE GENOMIC DNA]</scope>
    <source>
        <strain evidence="2 3">SAG 245.80</strain>
    </source>
</reference>
<feature type="chain" id="PRO_5043508840" evidence="1">
    <location>
        <begin position="24"/>
        <end position="277"/>
    </location>
</feature>
<sequence length="277" mass="29355">MQLAFYCTLVVVVACFDTGRISAAAAAAVETVEATDASAASSVGGQQAVQQAPLCWQAIPGCLECDERDPRYCARCGDEWNLDIQASTCVCNVEHVASTDLRSCIPLADVAQVCLGHETSCTPGQQGVTLRNLTVGTGGADIRGPAAFHRPAVFGAHAMFTRGLSVRLQKLPPFERRLPLNAIPHGTSFVDVGAMARHNNGVVALPTTPERGQRISIMSAQRYRLIARGGGAINGRGEASRVDVPADVLVDCICLVRFVMCSLRASQRCATRAAMMP</sequence>
<keyword evidence="1" id="KW-0732">Signal</keyword>
<keyword evidence="3" id="KW-1185">Reference proteome</keyword>
<evidence type="ECO:0000313" key="3">
    <source>
        <dbReference type="Proteomes" id="UP001445335"/>
    </source>
</evidence>
<proteinExistence type="predicted"/>
<feature type="signal peptide" evidence="1">
    <location>
        <begin position="1"/>
        <end position="23"/>
    </location>
</feature>